<gene>
    <name evidence="2" type="ORF">VNI00_017309</name>
</gene>
<protein>
    <submittedName>
        <fullName evidence="2">Uncharacterized protein</fullName>
    </submittedName>
</protein>
<evidence type="ECO:0000313" key="2">
    <source>
        <dbReference type="EMBL" id="KAK7021732.1"/>
    </source>
</evidence>
<comment type="caution">
    <text evidence="2">The sequence shown here is derived from an EMBL/GenBank/DDBJ whole genome shotgun (WGS) entry which is preliminary data.</text>
</comment>
<feature type="region of interest" description="Disordered" evidence="1">
    <location>
        <begin position="1"/>
        <end position="55"/>
    </location>
</feature>
<feature type="compositionally biased region" description="Basic and acidic residues" evidence="1">
    <location>
        <begin position="36"/>
        <end position="47"/>
    </location>
</feature>
<sequence length="111" mass="12304">MASGLSRLGSPFGSSPMLQQLQVHQPAIKSPGKPQDLGKRANRRVDYRAIGGDPTKQKASFNINAISRNLKTQKNQDLEGYRPSKIIPRHKLALLLGYPKLRQDDTTGKQI</sequence>
<dbReference type="EMBL" id="JAYKXP010000165">
    <property type="protein sequence ID" value="KAK7021732.1"/>
    <property type="molecule type" value="Genomic_DNA"/>
</dbReference>
<name>A0AAW0BAF1_9AGAR</name>
<evidence type="ECO:0000256" key="1">
    <source>
        <dbReference type="SAM" id="MobiDB-lite"/>
    </source>
</evidence>
<proteinExistence type="predicted"/>
<dbReference type="Proteomes" id="UP001383192">
    <property type="component" value="Unassembled WGS sequence"/>
</dbReference>
<reference evidence="2 3" key="1">
    <citation type="submission" date="2024-01" db="EMBL/GenBank/DDBJ databases">
        <title>A draft genome for a cacao thread blight-causing isolate of Paramarasmius palmivorus.</title>
        <authorList>
            <person name="Baruah I.K."/>
            <person name="Bukari Y."/>
            <person name="Amoako-Attah I."/>
            <person name="Meinhardt L.W."/>
            <person name="Bailey B.A."/>
            <person name="Cohen S.P."/>
        </authorList>
    </citation>
    <scope>NUCLEOTIDE SEQUENCE [LARGE SCALE GENOMIC DNA]</scope>
    <source>
        <strain evidence="2 3">GH-12</strain>
    </source>
</reference>
<dbReference type="AlphaFoldDB" id="A0AAW0BAF1"/>
<accession>A0AAW0BAF1</accession>
<feature type="compositionally biased region" description="Polar residues" evidence="1">
    <location>
        <begin position="12"/>
        <end position="23"/>
    </location>
</feature>
<evidence type="ECO:0000313" key="3">
    <source>
        <dbReference type="Proteomes" id="UP001383192"/>
    </source>
</evidence>
<keyword evidence="3" id="KW-1185">Reference proteome</keyword>
<organism evidence="2 3">
    <name type="scientific">Paramarasmius palmivorus</name>
    <dbReference type="NCBI Taxonomy" id="297713"/>
    <lineage>
        <taxon>Eukaryota</taxon>
        <taxon>Fungi</taxon>
        <taxon>Dikarya</taxon>
        <taxon>Basidiomycota</taxon>
        <taxon>Agaricomycotina</taxon>
        <taxon>Agaricomycetes</taxon>
        <taxon>Agaricomycetidae</taxon>
        <taxon>Agaricales</taxon>
        <taxon>Marasmiineae</taxon>
        <taxon>Marasmiaceae</taxon>
        <taxon>Paramarasmius</taxon>
    </lineage>
</organism>